<protein>
    <submittedName>
        <fullName evidence="1">Uncharacterized protein</fullName>
    </submittedName>
</protein>
<evidence type="ECO:0000313" key="1">
    <source>
        <dbReference type="EMBL" id="REK69744.1"/>
    </source>
</evidence>
<reference evidence="1 2" key="1">
    <citation type="submission" date="2018-08" db="EMBL/GenBank/DDBJ databases">
        <title>Aeromicrobium sp. M2KJ-4, whole genome shotgun sequence.</title>
        <authorList>
            <person name="Tuo L."/>
        </authorList>
    </citation>
    <scope>NUCLEOTIDE SEQUENCE [LARGE SCALE GENOMIC DNA]</scope>
    <source>
        <strain evidence="1 2">M2KJ-4</strain>
    </source>
</reference>
<evidence type="ECO:0000313" key="2">
    <source>
        <dbReference type="Proteomes" id="UP000265581"/>
    </source>
</evidence>
<dbReference type="AlphaFoldDB" id="A0A371P1B1"/>
<dbReference type="EMBL" id="QUBR01000002">
    <property type="protein sequence ID" value="REK69744.1"/>
    <property type="molecule type" value="Genomic_DNA"/>
</dbReference>
<keyword evidence="2" id="KW-1185">Reference proteome</keyword>
<sequence length="91" mass="9915">MSGTELRLWPGLLPLAEAVWARESVLVAADGVVAVRRGRRVERHDVRGYLMRPAAPVRALDVGFVFVFEGRAGRLSTSAPPPRRVILAPTA</sequence>
<name>A0A371P1B1_9ACTN</name>
<dbReference type="Proteomes" id="UP000265581">
    <property type="component" value="Unassembled WGS sequence"/>
</dbReference>
<organism evidence="1 2">
    <name type="scientific">Aeromicrobium endophyticum</name>
    <dbReference type="NCBI Taxonomy" id="2292704"/>
    <lineage>
        <taxon>Bacteria</taxon>
        <taxon>Bacillati</taxon>
        <taxon>Actinomycetota</taxon>
        <taxon>Actinomycetes</taxon>
        <taxon>Propionibacteriales</taxon>
        <taxon>Nocardioidaceae</taxon>
        <taxon>Aeromicrobium</taxon>
    </lineage>
</organism>
<dbReference type="RefSeq" id="WP_119704343.1">
    <property type="nucleotide sequence ID" value="NZ_JBHSOI010000002.1"/>
</dbReference>
<proteinExistence type="predicted"/>
<gene>
    <name evidence="1" type="ORF">DX116_11105</name>
</gene>
<accession>A0A371P1B1</accession>
<comment type="caution">
    <text evidence="1">The sequence shown here is derived from an EMBL/GenBank/DDBJ whole genome shotgun (WGS) entry which is preliminary data.</text>
</comment>